<sequence length="78" mass="8169">MGGWSGCGASSLHSPSSFMAHPSAATRAEWDEPSPVRSASIRSRSTTQSAVSSVRLRRAAWAASMALRISGSCNSRCV</sequence>
<dbReference type="Proteomes" id="UP000503447">
    <property type="component" value="Chromosome"/>
</dbReference>
<evidence type="ECO:0000313" key="2">
    <source>
        <dbReference type="EMBL" id="QJW98619.1"/>
    </source>
</evidence>
<proteinExistence type="predicted"/>
<feature type="compositionally biased region" description="Polar residues" evidence="1">
    <location>
        <begin position="40"/>
        <end position="51"/>
    </location>
</feature>
<evidence type="ECO:0000313" key="3">
    <source>
        <dbReference type="Proteomes" id="UP000503447"/>
    </source>
</evidence>
<reference evidence="3" key="1">
    <citation type="submission" date="2020-05" db="EMBL/GenBank/DDBJ databases">
        <title>Frigoriglobus tundricola gen. nov., sp. nov., a psychrotolerant cellulolytic planctomycete of the family Gemmataceae with two divergent copies of 16S rRNA gene.</title>
        <authorList>
            <person name="Kulichevskaya I.S."/>
            <person name="Ivanova A.A."/>
            <person name="Naumoff D.G."/>
            <person name="Beletsky A.V."/>
            <person name="Rijpstra W.I.C."/>
            <person name="Sinninghe Damste J.S."/>
            <person name="Mardanov A.V."/>
            <person name="Ravin N.V."/>
            <person name="Dedysh S.N."/>
        </authorList>
    </citation>
    <scope>NUCLEOTIDE SEQUENCE [LARGE SCALE GENOMIC DNA]</scope>
    <source>
        <strain evidence="3">PL17</strain>
    </source>
</reference>
<feature type="region of interest" description="Disordered" evidence="1">
    <location>
        <begin position="1"/>
        <end position="51"/>
    </location>
</feature>
<accession>A0A6M5YX97</accession>
<gene>
    <name evidence="2" type="ORF">FTUN_6214</name>
</gene>
<dbReference type="KEGG" id="ftj:FTUN_6214"/>
<keyword evidence="3" id="KW-1185">Reference proteome</keyword>
<name>A0A6M5YX97_9BACT</name>
<dbReference type="AlphaFoldDB" id="A0A6M5YX97"/>
<dbReference type="EMBL" id="CP053452">
    <property type="protein sequence ID" value="QJW98619.1"/>
    <property type="molecule type" value="Genomic_DNA"/>
</dbReference>
<evidence type="ECO:0000256" key="1">
    <source>
        <dbReference type="SAM" id="MobiDB-lite"/>
    </source>
</evidence>
<organism evidence="2 3">
    <name type="scientific">Frigoriglobus tundricola</name>
    <dbReference type="NCBI Taxonomy" id="2774151"/>
    <lineage>
        <taxon>Bacteria</taxon>
        <taxon>Pseudomonadati</taxon>
        <taxon>Planctomycetota</taxon>
        <taxon>Planctomycetia</taxon>
        <taxon>Gemmatales</taxon>
        <taxon>Gemmataceae</taxon>
        <taxon>Frigoriglobus</taxon>
    </lineage>
</organism>
<protein>
    <submittedName>
        <fullName evidence="2">Uncharacterized protein</fullName>
    </submittedName>
</protein>